<protein>
    <submittedName>
        <fullName evidence="1">6-aminohexanoate-cyclic-dimer hydrolase</fullName>
    </submittedName>
</protein>
<dbReference type="EMBL" id="LS398110">
    <property type="protein sequence ID" value="SPP93037.1"/>
    <property type="molecule type" value="Genomic_DNA"/>
</dbReference>
<dbReference type="AlphaFoldDB" id="A0A2U3PV37"/>
<gene>
    <name evidence="1" type="ORF">BRAD3257_1931</name>
</gene>
<organism evidence="1 2">
    <name type="scientific">Bradyrhizobium vignae</name>
    <dbReference type="NCBI Taxonomy" id="1549949"/>
    <lineage>
        <taxon>Bacteria</taxon>
        <taxon>Pseudomonadati</taxon>
        <taxon>Pseudomonadota</taxon>
        <taxon>Alphaproteobacteria</taxon>
        <taxon>Hyphomicrobiales</taxon>
        <taxon>Nitrobacteraceae</taxon>
        <taxon>Bradyrhizobium</taxon>
    </lineage>
</organism>
<dbReference type="Proteomes" id="UP000246085">
    <property type="component" value="Chromosome BRAD3257"/>
</dbReference>
<dbReference type="KEGG" id="bvz:BRAD3257_1931"/>
<evidence type="ECO:0000313" key="2">
    <source>
        <dbReference type="Proteomes" id="UP000246085"/>
    </source>
</evidence>
<accession>A0A2U3PV37</accession>
<sequence length="63" mass="6817">MRSSASPLPRSGFALEVDGHLKTSFDTLEGAMGGAKEIIRRFPKLRVRIYDLAAQTSLEVAGP</sequence>
<proteinExistence type="predicted"/>
<evidence type="ECO:0000313" key="1">
    <source>
        <dbReference type="EMBL" id="SPP93037.1"/>
    </source>
</evidence>
<name>A0A2U3PV37_9BRAD</name>
<dbReference type="GO" id="GO:0016787">
    <property type="term" value="F:hydrolase activity"/>
    <property type="evidence" value="ECO:0007669"/>
    <property type="project" value="UniProtKB-KW"/>
</dbReference>
<reference evidence="1 2" key="1">
    <citation type="submission" date="2018-03" db="EMBL/GenBank/DDBJ databases">
        <authorList>
            <person name="Gully D."/>
        </authorList>
    </citation>
    <scope>NUCLEOTIDE SEQUENCE [LARGE SCALE GENOMIC DNA]</scope>
    <source>
        <strain evidence="1">ORS3257</strain>
    </source>
</reference>
<keyword evidence="1" id="KW-0378">Hydrolase</keyword>